<dbReference type="SUPFAM" id="SSF46785">
    <property type="entry name" value="Winged helix' DNA-binding domain"/>
    <property type="match status" value="1"/>
</dbReference>
<dbReference type="Gene3D" id="3.30.70.920">
    <property type="match status" value="1"/>
</dbReference>
<dbReference type="Proteomes" id="UP000198847">
    <property type="component" value="Unassembled WGS sequence"/>
</dbReference>
<dbReference type="SMART" id="SM00344">
    <property type="entry name" value="HTH_ASNC"/>
    <property type="match status" value="1"/>
</dbReference>
<dbReference type="InterPro" id="IPR019885">
    <property type="entry name" value="Tscrpt_reg_HTH_AsnC-type_CS"/>
</dbReference>
<dbReference type="PRINTS" id="PR00033">
    <property type="entry name" value="HTHASNC"/>
</dbReference>
<dbReference type="SUPFAM" id="SSF54909">
    <property type="entry name" value="Dimeric alpha+beta barrel"/>
    <property type="match status" value="1"/>
</dbReference>
<dbReference type="RefSeq" id="WP_091743944.1">
    <property type="nucleotide sequence ID" value="NZ_FODY01000002.1"/>
</dbReference>
<dbReference type="AlphaFoldDB" id="A0A1H8QAR2"/>
<reference evidence="5 6" key="1">
    <citation type="submission" date="2016-10" db="EMBL/GenBank/DDBJ databases">
        <authorList>
            <person name="de Groot N.N."/>
        </authorList>
    </citation>
    <scope>NUCLEOTIDE SEQUENCE [LARGE SCALE GENOMIC DNA]</scope>
    <source>
        <strain evidence="5 6">DSM 13305</strain>
    </source>
</reference>
<protein>
    <submittedName>
        <fullName evidence="5">Lrp/AsnC family transcriptional regulator, leucine-responsive regulatory protein</fullName>
    </submittedName>
</protein>
<evidence type="ECO:0000259" key="4">
    <source>
        <dbReference type="PROSITE" id="PS50956"/>
    </source>
</evidence>
<dbReference type="PROSITE" id="PS00519">
    <property type="entry name" value="HTH_ASNC_1"/>
    <property type="match status" value="1"/>
</dbReference>
<accession>A0A1H8QAR2</accession>
<feature type="domain" description="HTH asnC-type" evidence="4">
    <location>
        <begin position="1"/>
        <end position="64"/>
    </location>
</feature>
<keyword evidence="2" id="KW-0238">DNA-binding</keyword>
<keyword evidence="6" id="KW-1185">Reference proteome</keyword>
<dbReference type="Pfam" id="PF13404">
    <property type="entry name" value="HTH_AsnC-type"/>
    <property type="match status" value="1"/>
</dbReference>
<name>A0A1H8QAR2_9FIRM</name>
<keyword evidence="1" id="KW-0805">Transcription regulation</keyword>
<dbReference type="InterPro" id="IPR011008">
    <property type="entry name" value="Dimeric_a/b-barrel"/>
</dbReference>
<dbReference type="GO" id="GO:0005829">
    <property type="term" value="C:cytosol"/>
    <property type="evidence" value="ECO:0007669"/>
    <property type="project" value="TreeGrafter"/>
</dbReference>
<evidence type="ECO:0000256" key="2">
    <source>
        <dbReference type="ARBA" id="ARBA00023125"/>
    </source>
</evidence>
<gene>
    <name evidence="5" type="ORF">SAMN04490178_102241</name>
</gene>
<dbReference type="Pfam" id="PF01037">
    <property type="entry name" value="AsnC_trans_reg"/>
    <property type="match status" value="1"/>
</dbReference>
<dbReference type="PANTHER" id="PTHR30154:SF53">
    <property type="entry name" value="HTH-TYPE TRANSCRIPTIONAL REGULATOR LRPC"/>
    <property type="match status" value="1"/>
</dbReference>
<dbReference type="GO" id="GO:0043200">
    <property type="term" value="P:response to amino acid"/>
    <property type="evidence" value="ECO:0007669"/>
    <property type="project" value="TreeGrafter"/>
</dbReference>
<evidence type="ECO:0000313" key="5">
    <source>
        <dbReference type="EMBL" id="SEO51098.1"/>
    </source>
</evidence>
<dbReference type="OrthoDB" id="34294at2"/>
<dbReference type="InterPro" id="IPR036388">
    <property type="entry name" value="WH-like_DNA-bd_sf"/>
</dbReference>
<dbReference type="InterPro" id="IPR019887">
    <property type="entry name" value="Tscrpt_reg_AsnC/Lrp_C"/>
</dbReference>
<dbReference type="PROSITE" id="PS50956">
    <property type="entry name" value="HTH_ASNC_2"/>
    <property type="match status" value="1"/>
</dbReference>
<proteinExistence type="predicted"/>
<evidence type="ECO:0000256" key="3">
    <source>
        <dbReference type="ARBA" id="ARBA00023163"/>
    </source>
</evidence>
<dbReference type="STRING" id="112903.SAMN04490178_102241"/>
<organism evidence="5 6">
    <name type="scientific">Propionispora vibrioides</name>
    <dbReference type="NCBI Taxonomy" id="112903"/>
    <lineage>
        <taxon>Bacteria</taxon>
        <taxon>Bacillati</taxon>
        <taxon>Bacillota</taxon>
        <taxon>Negativicutes</taxon>
        <taxon>Selenomonadales</taxon>
        <taxon>Sporomusaceae</taxon>
        <taxon>Propionispora</taxon>
    </lineage>
</organism>
<dbReference type="PANTHER" id="PTHR30154">
    <property type="entry name" value="LEUCINE-RESPONSIVE REGULATORY PROTEIN"/>
    <property type="match status" value="1"/>
</dbReference>
<dbReference type="InterPro" id="IPR000485">
    <property type="entry name" value="AsnC-type_HTH_dom"/>
</dbReference>
<dbReference type="InterPro" id="IPR019888">
    <property type="entry name" value="Tscrpt_reg_AsnC-like"/>
</dbReference>
<evidence type="ECO:0000313" key="6">
    <source>
        <dbReference type="Proteomes" id="UP000198847"/>
    </source>
</evidence>
<evidence type="ECO:0000256" key="1">
    <source>
        <dbReference type="ARBA" id="ARBA00023015"/>
    </source>
</evidence>
<dbReference type="InterPro" id="IPR036390">
    <property type="entry name" value="WH_DNA-bd_sf"/>
</dbReference>
<sequence length="153" mass="16914">MNYFDYKIITHLMHHARATWAELGTLLGLSAPAAADRVHKLEEQGVITGYAALINPEYAGCGLASIILITLDNPADRPTFLELVKQSPEIMECHHIAGAEDYLLKVRCAGTRELEKLISEDIKALPGIKTRTTIILSTVKETPILPIKQPTER</sequence>
<keyword evidence="3" id="KW-0804">Transcription</keyword>
<dbReference type="Gene3D" id="1.10.10.10">
    <property type="entry name" value="Winged helix-like DNA-binding domain superfamily/Winged helix DNA-binding domain"/>
    <property type="match status" value="1"/>
</dbReference>
<dbReference type="EMBL" id="FODY01000002">
    <property type="protein sequence ID" value="SEO51098.1"/>
    <property type="molecule type" value="Genomic_DNA"/>
</dbReference>
<dbReference type="GO" id="GO:0043565">
    <property type="term" value="F:sequence-specific DNA binding"/>
    <property type="evidence" value="ECO:0007669"/>
    <property type="project" value="InterPro"/>
</dbReference>